<dbReference type="Proteomes" id="UP001497602">
    <property type="component" value="Unassembled WGS sequence"/>
</dbReference>
<proteinExistence type="predicted"/>
<dbReference type="RefSeq" id="WP_348702372.1">
    <property type="nucleotide sequence ID" value="NZ_CAXIYA010000003.1"/>
</dbReference>
<protein>
    <submittedName>
        <fullName evidence="1">Uncharacterized protein</fullName>
    </submittedName>
</protein>
<evidence type="ECO:0000313" key="2">
    <source>
        <dbReference type="Proteomes" id="UP001497602"/>
    </source>
</evidence>
<gene>
    <name evidence="1" type="ORF">T190115A13A_10167</name>
</gene>
<reference evidence="1 2" key="1">
    <citation type="submission" date="2024-05" db="EMBL/GenBank/DDBJ databases">
        <authorList>
            <person name="Duchaud E."/>
        </authorList>
    </citation>
    <scope>NUCLEOTIDE SEQUENCE [LARGE SCALE GENOMIC DNA]</scope>
    <source>
        <strain evidence="1">Ena-SAMPLE-TAB-13-05-2024-13:56:06:370-140305</strain>
    </source>
</reference>
<keyword evidence="2" id="KW-1185">Reference proteome</keyword>
<organism evidence="1 2">
    <name type="scientific">Tenacibaculum vairaonense</name>
    <dbReference type="NCBI Taxonomy" id="3137860"/>
    <lineage>
        <taxon>Bacteria</taxon>
        <taxon>Pseudomonadati</taxon>
        <taxon>Bacteroidota</taxon>
        <taxon>Flavobacteriia</taxon>
        <taxon>Flavobacteriales</taxon>
        <taxon>Flavobacteriaceae</taxon>
        <taxon>Tenacibaculum</taxon>
    </lineage>
</organism>
<sequence>MKKQILKLGKELKKQSLKTINGGQMVYCVSNKTWYNIGVPGPGLPEDCHTPPGGEDTSDPCTPVWQGIPGGPGQWGCI</sequence>
<dbReference type="EMBL" id="CAXJRC010000011">
    <property type="protein sequence ID" value="CAL2106011.1"/>
    <property type="molecule type" value="Genomic_DNA"/>
</dbReference>
<name>A0ABM9PK38_9FLAO</name>
<accession>A0ABM9PK38</accession>
<comment type="caution">
    <text evidence="1">The sequence shown here is derived from an EMBL/GenBank/DDBJ whole genome shotgun (WGS) entry which is preliminary data.</text>
</comment>
<evidence type="ECO:0000313" key="1">
    <source>
        <dbReference type="EMBL" id="CAL2106011.1"/>
    </source>
</evidence>